<feature type="domain" description="Glycosyl transferase family 1" evidence="2">
    <location>
        <begin position="259"/>
        <end position="407"/>
    </location>
</feature>
<evidence type="ECO:0000259" key="2">
    <source>
        <dbReference type="Pfam" id="PF00534"/>
    </source>
</evidence>
<dbReference type="PANTHER" id="PTHR46401">
    <property type="entry name" value="GLYCOSYLTRANSFERASE WBBK-RELATED"/>
    <property type="match status" value="1"/>
</dbReference>
<proteinExistence type="predicted"/>
<gene>
    <name evidence="3" type="ORF">CH338_22975</name>
</gene>
<evidence type="ECO:0000313" key="3">
    <source>
        <dbReference type="EMBL" id="RAI33197.1"/>
    </source>
</evidence>
<reference evidence="3 4" key="1">
    <citation type="submission" date="2017-07" db="EMBL/GenBank/DDBJ databases">
        <title>Draft Genome Sequences of Select Purple Nonsulfur Bacteria.</title>
        <authorList>
            <person name="Lasarre B."/>
            <person name="Mckinlay J.B."/>
        </authorList>
    </citation>
    <scope>NUCLEOTIDE SEQUENCE [LARGE SCALE GENOMIC DNA]</scope>
    <source>
        <strain evidence="3 4">DSM 11907</strain>
    </source>
</reference>
<dbReference type="InterPro" id="IPR001296">
    <property type="entry name" value="Glyco_trans_1"/>
</dbReference>
<dbReference type="RefSeq" id="WP_111359410.1">
    <property type="nucleotide sequence ID" value="NZ_NHSK01000063.1"/>
</dbReference>
<sequence>MSPVPSSPPPLFVDLTTAFQERGRIAHGTVRVERELVGALAERAIAGRDDLRFCRFDPAAHRFVALTAAEALAVVRAPTEPERRRKPRPAWRSHPLMQLGRRLERFVRTEIRDHFRRRRRAVVEAVVAPIGGAAEMFPEGAWLLLPGELQRHDFAHLIDLRRRRGLRLAMLFYDLLGTLPPGDPRADDPDAADIPSSEFILRHAALVLSISRFSADALAAHAAERGTAMPPLTVIRLGHRLGPAAPDLPPVDGLAPGGFVLTVGDVTGRKNQRLLTDLWGDLARARGGRVPPLVIAGRIGHDGAPLVAAVTADRDAAPVVRFLSNVDDGQLRWLYANCRFTAFPSLSEGFGLPVVESLALGKTCIASTATAIPEASQGAALHLDPAETAAWRHAIETLLDDDAALARAEAAIADKFRLVGWDDTAADALAAADAARAARST</sequence>
<dbReference type="PANTHER" id="PTHR46401:SF2">
    <property type="entry name" value="GLYCOSYLTRANSFERASE WBBK-RELATED"/>
    <property type="match status" value="1"/>
</dbReference>
<dbReference type="GO" id="GO:0016757">
    <property type="term" value="F:glycosyltransferase activity"/>
    <property type="evidence" value="ECO:0007669"/>
    <property type="project" value="TreeGrafter"/>
</dbReference>
<dbReference type="GO" id="GO:0009103">
    <property type="term" value="P:lipopolysaccharide biosynthetic process"/>
    <property type="evidence" value="ECO:0007669"/>
    <property type="project" value="TreeGrafter"/>
</dbReference>
<keyword evidence="1" id="KW-0808">Transferase</keyword>
<comment type="caution">
    <text evidence="3">The sequence shown here is derived from an EMBL/GenBank/DDBJ whole genome shotgun (WGS) entry which is preliminary data.</text>
</comment>
<dbReference type="AlphaFoldDB" id="A0A327K4A8"/>
<dbReference type="SUPFAM" id="SSF53756">
    <property type="entry name" value="UDP-Glycosyltransferase/glycogen phosphorylase"/>
    <property type="match status" value="1"/>
</dbReference>
<evidence type="ECO:0000256" key="1">
    <source>
        <dbReference type="ARBA" id="ARBA00022679"/>
    </source>
</evidence>
<dbReference type="Pfam" id="PF00534">
    <property type="entry name" value="Glycos_transf_1"/>
    <property type="match status" value="1"/>
</dbReference>
<keyword evidence="4" id="KW-1185">Reference proteome</keyword>
<dbReference type="Gene3D" id="3.40.50.2000">
    <property type="entry name" value="Glycogen Phosphorylase B"/>
    <property type="match status" value="1"/>
</dbReference>
<dbReference type="EMBL" id="NPEU01000376">
    <property type="protein sequence ID" value="RAI33197.1"/>
    <property type="molecule type" value="Genomic_DNA"/>
</dbReference>
<dbReference type="OrthoDB" id="9801609at2"/>
<name>A0A327K4A8_9BRAD</name>
<dbReference type="Proteomes" id="UP000248863">
    <property type="component" value="Unassembled WGS sequence"/>
</dbReference>
<organism evidence="3 4">
    <name type="scientific">Rhodoplanes elegans</name>
    <dbReference type="NCBI Taxonomy" id="29408"/>
    <lineage>
        <taxon>Bacteria</taxon>
        <taxon>Pseudomonadati</taxon>
        <taxon>Pseudomonadota</taxon>
        <taxon>Alphaproteobacteria</taxon>
        <taxon>Hyphomicrobiales</taxon>
        <taxon>Nitrobacteraceae</taxon>
        <taxon>Rhodoplanes</taxon>
    </lineage>
</organism>
<evidence type="ECO:0000313" key="4">
    <source>
        <dbReference type="Proteomes" id="UP000248863"/>
    </source>
</evidence>
<accession>A0A327K4A8</accession>
<protein>
    <recommendedName>
        <fullName evidence="2">Glycosyl transferase family 1 domain-containing protein</fullName>
    </recommendedName>
</protein>